<dbReference type="GO" id="GO:0016998">
    <property type="term" value="P:cell wall macromolecule catabolic process"/>
    <property type="evidence" value="ECO:0007669"/>
    <property type="project" value="InterPro"/>
</dbReference>
<dbReference type="STRING" id="477680.SAMN05421788_101774"/>
<dbReference type="InterPro" id="IPR018077">
    <property type="entry name" value="Glyco_hydro_fam25_subgr"/>
</dbReference>
<dbReference type="GO" id="GO:0016052">
    <property type="term" value="P:carbohydrate catabolic process"/>
    <property type="evidence" value="ECO:0007669"/>
    <property type="project" value="TreeGrafter"/>
</dbReference>
<keyword evidence="4" id="KW-0472">Membrane</keyword>
<keyword evidence="3" id="KW-0326">Glycosidase</keyword>
<dbReference type="InterPro" id="IPR017853">
    <property type="entry name" value="GH"/>
</dbReference>
<dbReference type="SMART" id="SM00641">
    <property type="entry name" value="Glyco_25"/>
    <property type="match status" value="1"/>
</dbReference>
<dbReference type="AlphaFoldDB" id="A0A1N7LBT3"/>
<accession>A0A1N7LBT3</accession>
<feature type="transmembrane region" description="Helical" evidence="4">
    <location>
        <begin position="16"/>
        <end position="34"/>
    </location>
</feature>
<dbReference type="PROSITE" id="PS51257">
    <property type="entry name" value="PROKAR_LIPOPROTEIN"/>
    <property type="match status" value="1"/>
</dbReference>
<dbReference type="CDD" id="cd06524">
    <property type="entry name" value="GH25_YegX-like"/>
    <property type="match status" value="1"/>
</dbReference>
<dbReference type="OrthoDB" id="9798192at2"/>
<evidence type="ECO:0000256" key="4">
    <source>
        <dbReference type="SAM" id="Phobius"/>
    </source>
</evidence>
<dbReference type="Pfam" id="PF01183">
    <property type="entry name" value="Glyco_hydro_25"/>
    <property type="match status" value="1"/>
</dbReference>
<evidence type="ECO:0000256" key="2">
    <source>
        <dbReference type="ARBA" id="ARBA00022801"/>
    </source>
</evidence>
<proteinExistence type="inferred from homology"/>
<organism evidence="5 6">
    <name type="scientific">Filimonas lacunae</name>
    <dbReference type="NCBI Taxonomy" id="477680"/>
    <lineage>
        <taxon>Bacteria</taxon>
        <taxon>Pseudomonadati</taxon>
        <taxon>Bacteroidota</taxon>
        <taxon>Chitinophagia</taxon>
        <taxon>Chitinophagales</taxon>
        <taxon>Chitinophagaceae</taxon>
        <taxon>Filimonas</taxon>
    </lineage>
</organism>
<dbReference type="EMBL" id="FTOR01000001">
    <property type="protein sequence ID" value="SIS71325.1"/>
    <property type="molecule type" value="Genomic_DNA"/>
</dbReference>
<dbReference type="InterPro" id="IPR002053">
    <property type="entry name" value="Glyco_hydro_25"/>
</dbReference>
<protein>
    <submittedName>
        <fullName evidence="5">Lysozyme</fullName>
    </submittedName>
</protein>
<keyword evidence="6" id="KW-1185">Reference proteome</keyword>
<dbReference type="Gene3D" id="3.20.20.80">
    <property type="entry name" value="Glycosidases"/>
    <property type="match status" value="1"/>
</dbReference>
<evidence type="ECO:0000256" key="1">
    <source>
        <dbReference type="ARBA" id="ARBA00010646"/>
    </source>
</evidence>
<name>A0A1N7LBT3_9BACT</name>
<evidence type="ECO:0000313" key="5">
    <source>
        <dbReference type="EMBL" id="SIS71325.1"/>
    </source>
</evidence>
<evidence type="ECO:0000313" key="6">
    <source>
        <dbReference type="Proteomes" id="UP000186917"/>
    </source>
</evidence>
<comment type="similarity">
    <text evidence="1">Belongs to the glycosyl hydrolase 25 family.</text>
</comment>
<dbReference type="PROSITE" id="PS51904">
    <property type="entry name" value="GLYCOSYL_HYDROL_F25_2"/>
    <property type="match status" value="1"/>
</dbReference>
<sequence length="259" mass="30357">MAKNKTPEKSRKGGRFITAFLAAATLSCIAWWLIDLWTSEQGFEHYANFGIDIPKGYDMHGIDVSKYQGNIKWHDVKQMRVRDVRVGFAFIKATEGLWNTDRQFNRNWQNAREARMPRGAYHFFLPTKSGKGQAEHFISTVKLLPGDLPPVLDIEQLYGVKAEVMRREAKIWLKMVEDAYGVTPIIYTYVNFYQNYMGKEFDDYPLWVAHYMQPQRPRIARDWLFWQHNETGLVNGIRTRVDFNVFNGDSTDFRKLLVD</sequence>
<dbReference type="RefSeq" id="WP_076375819.1">
    <property type="nucleotide sequence ID" value="NZ_AP017422.1"/>
</dbReference>
<dbReference type="PANTHER" id="PTHR34135">
    <property type="entry name" value="LYSOZYME"/>
    <property type="match status" value="1"/>
</dbReference>
<dbReference type="Proteomes" id="UP000186917">
    <property type="component" value="Unassembled WGS sequence"/>
</dbReference>
<reference evidence="6" key="1">
    <citation type="submission" date="2017-01" db="EMBL/GenBank/DDBJ databases">
        <authorList>
            <person name="Varghese N."/>
            <person name="Submissions S."/>
        </authorList>
    </citation>
    <scope>NUCLEOTIDE SEQUENCE [LARGE SCALE GENOMIC DNA]</scope>
    <source>
        <strain evidence="6">DSM 21054</strain>
    </source>
</reference>
<keyword evidence="4" id="KW-1133">Transmembrane helix</keyword>
<dbReference type="PANTHER" id="PTHR34135:SF2">
    <property type="entry name" value="LYSOZYME"/>
    <property type="match status" value="1"/>
</dbReference>
<gene>
    <name evidence="5" type="ORF">SAMN05421788_101774</name>
</gene>
<evidence type="ECO:0000256" key="3">
    <source>
        <dbReference type="ARBA" id="ARBA00023295"/>
    </source>
</evidence>
<dbReference type="GO" id="GO:0003796">
    <property type="term" value="F:lysozyme activity"/>
    <property type="evidence" value="ECO:0007669"/>
    <property type="project" value="InterPro"/>
</dbReference>
<dbReference type="GO" id="GO:0009253">
    <property type="term" value="P:peptidoglycan catabolic process"/>
    <property type="evidence" value="ECO:0007669"/>
    <property type="project" value="InterPro"/>
</dbReference>
<dbReference type="SUPFAM" id="SSF51445">
    <property type="entry name" value="(Trans)glycosidases"/>
    <property type="match status" value="1"/>
</dbReference>
<keyword evidence="2" id="KW-0378">Hydrolase</keyword>
<keyword evidence="4" id="KW-0812">Transmembrane</keyword>